<proteinExistence type="predicted"/>
<protein>
    <submittedName>
        <fullName evidence="2">Uncharacterized protein</fullName>
    </submittedName>
</protein>
<gene>
    <name evidence="2" type="ORF">PODLI_1B000483</name>
</gene>
<feature type="region of interest" description="Disordered" evidence="1">
    <location>
        <begin position="63"/>
        <end position="82"/>
    </location>
</feature>
<evidence type="ECO:0000313" key="3">
    <source>
        <dbReference type="Proteomes" id="UP001178461"/>
    </source>
</evidence>
<name>A0AA35KZ57_9SAUR</name>
<keyword evidence="3" id="KW-1185">Reference proteome</keyword>
<dbReference type="Proteomes" id="UP001178461">
    <property type="component" value="Chromosome 10"/>
</dbReference>
<feature type="compositionally biased region" description="Basic and acidic residues" evidence="1">
    <location>
        <begin position="1"/>
        <end position="12"/>
    </location>
</feature>
<feature type="region of interest" description="Disordered" evidence="1">
    <location>
        <begin position="1"/>
        <end position="34"/>
    </location>
</feature>
<reference evidence="2" key="1">
    <citation type="submission" date="2022-12" db="EMBL/GenBank/DDBJ databases">
        <authorList>
            <person name="Alioto T."/>
            <person name="Alioto T."/>
            <person name="Gomez Garrido J."/>
        </authorList>
    </citation>
    <scope>NUCLEOTIDE SEQUENCE</scope>
</reference>
<organism evidence="2 3">
    <name type="scientific">Podarcis lilfordi</name>
    <name type="common">Lilford's wall lizard</name>
    <dbReference type="NCBI Taxonomy" id="74358"/>
    <lineage>
        <taxon>Eukaryota</taxon>
        <taxon>Metazoa</taxon>
        <taxon>Chordata</taxon>
        <taxon>Craniata</taxon>
        <taxon>Vertebrata</taxon>
        <taxon>Euteleostomi</taxon>
        <taxon>Lepidosauria</taxon>
        <taxon>Squamata</taxon>
        <taxon>Bifurcata</taxon>
        <taxon>Unidentata</taxon>
        <taxon>Episquamata</taxon>
        <taxon>Laterata</taxon>
        <taxon>Lacertibaenia</taxon>
        <taxon>Lacertidae</taxon>
        <taxon>Podarcis</taxon>
    </lineage>
</organism>
<evidence type="ECO:0000313" key="2">
    <source>
        <dbReference type="EMBL" id="CAI5786331.1"/>
    </source>
</evidence>
<feature type="compositionally biased region" description="Basic and acidic residues" evidence="1">
    <location>
        <begin position="25"/>
        <end position="34"/>
    </location>
</feature>
<feature type="compositionally biased region" description="Low complexity" evidence="1">
    <location>
        <begin position="63"/>
        <end position="74"/>
    </location>
</feature>
<sequence>MQGGERAEELLSRRKRRRRQWRLPEAPHREEERQQRRRLLLLLLWKQSGLGRRRQAVSVRIHPAAAGGRATGPTWSSKQRRR</sequence>
<dbReference type="EMBL" id="OX395135">
    <property type="protein sequence ID" value="CAI5786331.1"/>
    <property type="molecule type" value="Genomic_DNA"/>
</dbReference>
<evidence type="ECO:0000256" key="1">
    <source>
        <dbReference type="SAM" id="MobiDB-lite"/>
    </source>
</evidence>
<accession>A0AA35KZ57</accession>
<dbReference type="AlphaFoldDB" id="A0AA35KZ57"/>